<reference evidence="1 2" key="1">
    <citation type="journal article" date="2018" name="Nat. Genet.">
        <title>The Rosa genome provides new insights in the design of modern roses.</title>
        <authorList>
            <person name="Bendahmane M."/>
        </authorList>
    </citation>
    <scope>NUCLEOTIDE SEQUENCE [LARGE SCALE GENOMIC DNA]</scope>
    <source>
        <strain evidence="2">cv. Old Blush</strain>
    </source>
</reference>
<dbReference type="EMBL" id="PDCK01000043">
    <property type="protein sequence ID" value="PRQ28725.1"/>
    <property type="molecule type" value="Genomic_DNA"/>
</dbReference>
<comment type="caution">
    <text evidence="1">The sequence shown here is derived from an EMBL/GenBank/DDBJ whole genome shotgun (WGS) entry which is preliminary data.</text>
</comment>
<proteinExistence type="predicted"/>
<keyword evidence="2" id="KW-1185">Reference proteome</keyword>
<gene>
    <name evidence="1" type="ORF">RchiOBHm_Chr5g0006101</name>
</gene>
<dbReference type="Gramene" id="PRQ28725">
    <property type="protein sequence ID" value="PRQ28725"/>
    <property type="gene ID" value="RchiOBHm_Chr5g0006101"/>
</dbReference>
<protein>
    <submittedName>
        <fullName evidence="1">Uncharacterized protein</fullName>
    </submittedName>
</protein>
<evidence type="ECO:0000313" key="1">
    <source>
        <dbReference type="EMBL" id="PRQ28725.1"/>
    </source>
</evidence>
<name>A0A2P6Q3G2_ROSCH</name>
<organism evidence="1 2">
    <name type="scientific">Rosa chinensis</name>
    <name type="common">China rose</name>
    <dbReference type="NCBI Taxonomy" id="74649"/>
    <lineage>
        <taxon>Eukaryota</taxon>
        <taxon>Viridiplantae</taxon>
        <taxon>Streptophyta</taxon>
        <taxon>Embryophyta</taxon>
        <taxon>Tracheophyta</taxon>
        <taxon>Spermatophyta</taxon>
        <taxon>Magnoliopsida</taxon>
        <taxon>eudicotyledons</taxon>
        <taxon>Gunneridae</taxon>
        <taxon>Pentapetalae</taxon>
        <taxon>rosids</taxon>
        <taxon>fabids</taxon>
        <taxon>Rosales</taxon>
        <taxon>Rosaceae</taxon>
        <taxon>Rosoideae</taxon>
        <taxon>Rosoideae incertae sedis</taxon>
        <taxon>Rosa</taxon>
    </lineage>
</organism>
<dbReference type="Proteomes" id="UP000238479">
    <property type="component" value="Chromosome 5"/>
</dbReference>
<dbReference type="AlphaFoldDB" id="A0A2P6Q3G2"/>
<sequence length="51" mass="6135">MIKPIHLHHKPSVSHRFSRNLGIQLHRINIFREKPAKHFLILQSLSLVFWL</sequence>
<evidence type="ECO:0000313" key="2">
    <source>
        <dbReference type="Proteomes" id="UP000238479"/>
    </source>
</evidence>
<accession>A0A2P6Q3G2</accession>